<evidence type="ECO:0000256" key="8">
    <source>
        <dbReference type="ARBA" id="ARBA00023157"/>
    </source>
</evidence>
<evidence type="ECO:0000256" key="3">
    <source>
        <dbReference type="ARBA" id="ARBA00022679"/>
    </source>
</evidence>
<evidence type="ECO:0000313" key="11">
    <source>
        <dbReference type="Ensembl" id="ENSCRFP00000009989.1"/>
    </source>
</evidence>
<dbReference type="InterPro" id="IPR050999">
    <property type="entry name" value="ADP-ribosyltransferase_ARG"/>
</dbReference>
<dbReference type="GO" id="GO:0003950">
    <property type="term" value="F:NAD+ poly-ADP-ribosyltransferase activity"/>
    <property type="evidence" value="ECO:0007669"/>
    <property type="project" value="TreeGrafter"/>
</dbReference>
<comment type="similarity">
    <text evidence="1 10">Belongs to the Arg-specific ADP-ribosyltransferase family.</text>
</comment>
<keyword evidence="3 10" id="KW-0808">Transferase</keyword>
<keyword evidence="8" id="KW-1015">Disulfide bond</keyword>
<evidence type="ECO:0000256" key="9">
    <source>
        <dbReference type="ARBA" id="ARBA00047597"/>
    </source>
</evidence>
<keyword evidence="4" id="KW-0548">Nucleotidyltransferase</keyword>
<feature type="signal peptide" evidence="10">
    <location>
        <begin position="1"/>
        <end position="19"/>
    </location>
</feature>
<dbReference type="GO" id="GO:0106274">
    <property type="term" value="F:NAD+-protein-arginine ADP-ribosyltransferase activity"/>
    <property type="evidence" value="ECO:0007669"/>
    <property type="project" value="UniProtKB-EC"/>
</dbReference>
<evidence type="ECO:0000256" key="7">
    <source>
        <dbReference type="ARBA" id="ARBA00023027"/>
    </source>
</evidence>
<dbReference type="EC" id="2.4.2.31" evidence="10"/>
<dbReference type="GO" id="GO:0016779">
    <property type="term" value="F:nucleotidyltransferase activity"/>
    <property type="evidence" value="ECO:0007669"/>
    <property type="project" value="UniProtKB-KW"/>
</dbReference>
<proteinExistence type="inferred from homology"/>
<organism evidence="11 12">
    <name type="scientific">Cyanoderma ruficeps</name>
    <name type="common">rufous-capped babbler</name>
    <dbReference type="NCBI Taxonomy" id="181631"/>
    <lineage>
        <taxon>Eukaryota</taxon>
        <taxon>Metazoa</taxon>
        <taxon>Chordata</taxon>
        <taxon>Craniata</taxon>
        <taxon>Vertebrata</taxon>
        <taxon>Euteleostomi</taxon>
        <taxon>Archelosauria</taxon>
        <taxon>Archosauria</taxon>
        <taxon>Dinosauria</taxon>
        <taxon>Saurischia</taxon>
        <taxon>Theropoda</taxon>
        <taxon>Coelurosauria</taxon>
        <taxon>Aves</taxon>
        <taxon>Neognathae</taxon>
        <taxon>Neoaves</taxon>
        <taxon>Telluraves</taxon>
        <taxon>Australaves</taxon>
        <taxon>Passeriformes</taxon>
        <taxon>Sylvioidea</taxon>
        <taxon>Timaliidae</taxon>
        <taxon>Cyanoderma</taxon>
    </lineage>
</organism>
<keyword evidence="2 10" id="KW-0328">Glycosyltransferase</keyword>
<accession>A0A8C3QQZ3</accession>
<dbReference type="SUPFAM" id="SSF56399">
    <property type="entry name" value="ADP-ribosylation"/>
    <property type="match status" value="1"/>
</dbReference>
<dbReference type="PROSITE" id="PS01291">
    <property type="entry name" value="ART"/>
    <property type="match status" value="1"/>
</dbReference>
<evidence type="ECO:0000313" key="12">
    <source>
        <dbReference type="Proteomes" id="UP000694396"/>
    </source>
</evidence>
<evidence type="ECO:0000256" key="1">
    <source>
        <dbReference type="ARBA" id="ARBA00009558"/>
    </source>
</evidence>
<evidence type="ECO:0000256" key="6">
    <source>
        <dbReference type="ARBA" id="ARBA00022857"/>
    </source>
</evidence>
<dbReference type="PANTHER" id="PTHR10339">
    <property type="entry name" value="ADP-RIBOSYLTRANSFERASE"/>
    <property type="match status" value="1"/>
</dbReference>
<reference evidence="11" key="2">
    <citation type="submission" date="2025-09" db="UniProtKB">
        <authorList>
            <consortium name="Ensembl"/>
        </authorList>
    </citation>
    <scope>IDENTIFICATION</scope>
</reference>
<feature type="chain" id="PRO_5034539807" description="NAD(P)(+)--arginine ADP-ribosyltransferase" evidence="10">
    <location>
        <begin position="20"/>
        <end position="266"/>
    </location>
</feature>
<keyword evidence="7 10" id="KW-0520">NAD</keyword>
<evidence type="ECO:0000256" key="5">
    <source>
        <dbReference type="ARBA" id="ARBA00022729"/>
    </source>
</evidence>
<dbReference type="Ensembl" id="ENSCRFT00000010347.1">
    <property type="protein sequence ID" value="ENSCRFP00000009989.1"/>
    <property type="gene ID" value="ENSCRFG00000007812.1"/>
</dbReference>
<sequence>MAPLAHTLALLAMAVGTMAIEVKPLDVARGTGGGDSCDKKPNWPALNRSEFQRNPLFAQTWVKAAAEWQRQGPPESPLSPEEVTAIMAYTTKDMFKEFNAAVRTAGRSPREYRDNFHFKTLHFLLSQALAKLRDAQNRKCQDFLRKVCGVQFKAKRGDTVLFGELASMSLNETTGNCSGKETLLRVYTCQGVDISFFSDNLQNWGVLIPPFELFEVTQVIETGDKAVIQLRSTGTYSINDHEDLPGDTTGDSLGGWPNPLGVWGHS</sequence>
<dbReference type="AlphaFoldDB" id="A0A8C3QQZ3"/>
<dbReference type="Proteomes" id="UP000694396">
    <property type="component" value="Unplaced"/>
</dbReference>
<dbReference type="PRINTS" id="PR00970">
    <property type="entry name" value="RIBTRNSFRASE"/>
</dbReference>
<evidence type="ECO:0000256" key="4">
    <source>
        <dbReference type="ARBA" id="ARBA00022695"/>
    </source>
</evidence>
<dbReference type="PANTHER" id="PTHR10339:SF19">
    <property type="entry name" value="GPI-LINKED NAD(P)(+)--ARGININE ADP-RIBOSYLTRANSFERASE 1"/>
    <property type="match status" value="1"/>
</dbReference>
<protein>
    <recommendedName>
        <fullName evidence="10">NAD(P)(+)--arginine ADP-ribosyltransferase</fullName>
        <ecNumber evidence="10">2.4.2.31</ecNumber>
    </recommendedName>
    <alternativeName>
        <fullName evidence="10">Mono(ADP-ribosyl)transferase</fullName>
    </alternativeName>
</protein>
<reference evidence="11" key="1">
    <citation type="submission" date="2025-08" db="UniProtKB">
        <authorList>
            <consortium name="Ensembl"/>
        </authorList>
    </citation>
    <scope>IDENTIFICATION</scope>
</reference>
<dbReference type="InterPro" id="IPR000768">
    <property type="entry name" value="ART"/>
</dbReference>
<keyword evidence="12" id="KW-1185">Reference proteome</keyword>
<evidence type="ECO:0000256" key="2">
    <source>
        <dbReference type="ARBA" id="ARBA00022676"/>
    </source>
</evidence>
<dbReference type="Pfam" id="PF01129">
    <property type="entry name" value="ART"/>
    <property type="match status" value="1"/>
</dbReference>
<keyword evidence="5 10" id="KW-0732">Signal</keyword>
<name>A0A8C3QQZ3_9PASS</name>
<dbReference type="Gene3D" id="3.90.176.10">
    <property type="entry name" value="Toxin ADP-ribosyltransferase, Chain A, domain 1"/>
    <property type="match status" value="1"/>
</dbReference>
<comment type="catalytic activity">
    <reaction evidence="9 10">
        <text>L-arginyl-[protein] + NAD(+) = N(omega)-(ADP-D-ribosyl)-L-arginyl-[protein] + nicotinamide + H(+)</text>
        <dbReference type="Rhea" id="RHEA:19149"/>
        <dbReference type="Rhea" id="RHEA-COMP:10532"/>
        <dbReference type="Rhea" id="RHEA-COMP:15087"/>
        <dbReference type="ChEBI" id="CHEBI:15378"/>
        <dbReference type="ChEBI" id="CHEBI:17154"/>
        <dbReference type="ChEBI" id="CHEBI:29965"/>
        <dbReference type="ChEBI" id="CHEBI:57540"/>
        <dbReference type="ChEBI" id="CHEBI:142554"/>
        <dbReference type="EC" id="2.4.2.31"/>
    </reaction>
</comment>
<keyword evidence="6 10" id="KW-0521">NADP</keyword>
<dbReference type="PROSITE" id="PS51996">
    <property type="entry name" value="TR_MART"/>
    <property type="match status" value="1"/>
</dbReference>
<evidence type="ECO:0000256" key="10">
    <source>
        <dbReference type="RuleBase" id="RU361228"/>
    </source>
</evidence>